<evidence type="ECO:0000256" key="3">
    <source>
        <dbReference type="SAM" id="SignalP"/>
    </source>
</evidence>
<dbReference type="InterPro" id="IPR045328">
    <property type="entry name" value="Kre9/Knh1"/>
</dbReference>
<reference evidence="5 6" key="1">
    <citation type="submission" date="2015-03" db="EMBL/GenBank/DDBJ databases">
        <title>Genomics and transcriptomics of the oil-accumulating basidiomycete yeast T. oleaginosus allow insights into substrate utilization and the diverse evolutionary trajectories of mating systems in fungi.</title>
        <authorList>
            <consortium name="DOE Joint Genome Institute"/>
            <person name="Kourist R."/>
            <person name="Kracht O."/>
            <person name="Bracharz F."/>
            <person name="Lipzen A."/>
            <person name="Nolan M."/>
            <person name="Ohm R."/>
            <person name="Grigoriev I."/>
            <person name="Sun S."/>
            <person name="Heitman J."/>
            <person name="Bruck T."/>
            <person name="Nowrousian M."/>
        </authorList>
    </citation>
    <scope>NUCLEOTIDE SEQUENCE [LARGE SCALE GENOMIC DNA]</scope>
    <source>
        <strain evidence="5 6">IBC0246</strain>
    </source>
</reference>
<dbReference type="Proteomes" id="UP000053611">
    <property type="component" value="Unassembled WGS sequence"/>
</dbReference>
<dbReference type="GO" id="GO:0042546">
    <property type="term" value="P:cell wall biogenesis"/>
    <property type="evidence" value="ECO:0007669"/>
    <property type="project" value="InterPro"/>
</dbReference>
<dbReference type="OrthoDB" id="2432613at2759"/>
<protein>
    <recommendedName>
        <fullName evidence="4">Yeast cell wall synthesis Kre9/Knh1-like N-terminal domain-containing protein</fullName>
    </recommendedName>
</protein>
<keyword evidence="6" id="KW-1185">Reference proteome</keyword>
<keyword evidence="1 3" id="KW-0732">Signal</keyword>
<gene>
    <name evidence="5" type="ORF">CC85DRAFT_288547</name>
</gene>
<name>A0A0J0XEE7_9TREE</name>
<dbReference type="EMBL" id="KQ087259">
    <property type="protein sequence ID" value="KLT39428.1"/>
    <property type="molecule type" value="Genomic_DNA"/>
</dbReference>
<dbReference type="InterPro" id="IPR018466">
    <property type="entry name" value="Kre9/Knh1-like_N"/>
</dbReference>
<dbReference type="STRING" id="879819.A0A0J0XEE7"/>
<feature type="domain" description="Yeast cell wall synthesis Kre9/Knh1-like N-terminal" evidence="4">
    <location>
        <begin position="21"/>
        <end position="118"/>
    </location>
</feature>
<evidence type="ECO:0000313" key="6">
    <source>
        <dbReference type="Proteomes" id="UP000053611"/>
    </source>
</evidence>
<dbReference type="RefSeq" id="XP_018275919.1">
    <property type="nucleotide sequence ID" value="XM_018424301.1"/>
</dbReference>
<feature type="signal peptide" evidence="3">
    <location>
        <begin position="1"/>
        <end position="18"/>
    </location>
</feature>
<proteinExistence type="predicted"/>
<dbReference type="PANTHER" id="PTHR28154:SF1">
    <property type="entry name" value="CELL WALL SYNTHESIS PROTEIN KNH1-RELATED"/>
    <property type="match status" value="1"/>
</dbReference>
<dbReference type="PANTHER" id="PTHR28154">
    <property type="entry name" value="CELL WALL SYNTHESIS PROTEIN KNH1-RELATED"/>
    <property type="match status" value="1"/>
</dbReference>
<feature type="region of interest" description="Disordered" evidence="2">
    <location>
        <begin position="143"/>
        <end position="165"/>
    </location>
</feature>
<feature type="chain" id="PRO_5005245359" description="Yeast cell wall synthesis Kre9/Knh1-like N-terminal domain-containing protein" evidence="3">
    <location>
        <begin position="19"/>
        <end position="193"/>
    </location>
</feature>
<dbReference type="GeneID" id="28984904"/>
<sequence>MFASLLLLAAPASAAVFAARPANSTVAIAGQPFELKWIDDGQKPTLAEMGPTDIDLCVGTKEQHVCIQKVVEDYDMTQNKTTFTPDPSLGEDGQYYLFKYTAGNQYEGKVFEDFSARFFIQGMKGDFNAQADAAIASVQTAPWPTASANPHSAQPPPSTAAAAGAASSSSSGAMAVAAPALAVVVAAGAAALF</sequence>
<dbReference type="AlphaFoldDB" id="A0A0J0XEE7"/>
<evidence type="ECO:0000313" key="5">
    <source>
        <dbReference type="EMBL" id="KLT39428.1"/>
    </source>
</evidence>
<organism evidence="5 6">
    <name type="scientific">Cutaneotrichosporon oleaginosum</name>
    <dbReference type="NCBI Taxonomy" id="879819"/>
    <lineage>
        <taxon>Eukaryota</taxon>
        <taxon>Fungi</taxon>
        <taxon>Dikarya</taxon>
        <taxon>Basidiomycota</taxon>
        <taxon>Agaricomycotina</taxon>
        <taxon>Tremellomycetes</taxon>
        <taxon>Trichosporonales</taxon>
        <taxon>Trichosporonaceae</taxon>
        <taxon>Cutaneotrichosporon</taxon>
    </lineage>
</organism>
<dbReference type="Pfam" id="PF10342">
    <property type="entry name" value="Kre9_KNH"/>
    <property type="match status" value="1"/>
</dbReference>
<dbReference type="GO" id="GO:0006078">
    <property type="term" value="P:(1-&gt;6)-beta-D-glucan biosynthetic process"/>
    <property type="evidence" value="ECO:0007669"/>
    <property type="project" value="InterPro"/>
</dbReference>
<accession>A0A0J0XEE7</accession>
<evidence type="ECO:0000256" key="1">
    <source>
        <dbReference type="ARBA" id="ARBA00022729"/>
    </source>
</evidence>
<evidence type="ECO:0000256" key="2">
    <source>
        <dbReference type="SAM" id="MobiDB-lite"/>
    </source>
</evidence>
<evidence type="ECO:0000259" key="4">
    <source>
        <dbReference type="Pfam" id="PF10342"/>
    </source>
</evidence>